<feature type="transmembrane region" description="Helical" evidence="1">
    <location>
        <begin position="73"/>
        <end position="95"/>
    </location>
</feature>
<name>A0AAP7DIL4_PAEAL</name>
<keyword evidence="1" id="KW-0472">Membrane</keyword>
<reference evidence="3 4" key="1">
    <citation type="submission" date="2020-05" db="EMBL/GenBank/DDBJ databases">
        <title>Whole genome sequencing and identification of novel metabolites from Paenibacillus alvei strain JR949.</title>
        <authorList>
            <person name="Rajendhran J."/>
            <person name="Sree Pranav P."/>
            <person name="Mahalakshmi B."/>
            <person name="Karthikeyan R."/>
        </authorList>
    </citation>
    <scope>NUCLEOTIDE SEQUENCE [LARGE SCALE GENOMIC DNA]</scope>
    <source>
        <strain evidence="3 4">JR949</strain>
    </source>
</reference>
<dbReference type="EMBL" id="JABFOR010000009">
    <property type="protein sequence ID" value="NOJ70821.1"/>
    <property type="molecule type" value="Genomic_DNA"/>
</dbReference>
<evidence type="ECO:0000313" key="4">
    <source>
        <dbReference type="Proteomes" id="UP000552038"/>
    </source>
</evidence>
<comment type="caution">
    <text evidence="3">The sequence shown here is derived from an EMBL/GenBank/DDBJ whole genome shotgun (WGS) entry which is preliminary data.</text>
</comment>
<sequence>MTRLGVPCKRNSILGVVCIAFLLLCTVFSPFIVEEERVIWNNPSKLTKSFHEQQFTAVSRHTSTMKHLLVKKIVFMFILFFQHFIFSMPLVIKYLHSSFFVMRKRLFLMPIKFTSTFVV</sequence>
<evidence type="ECO:0000313" key="3">
    <source>
        <dbReference type="EMBL" id="NOJ70821.1"/>
    </source>
</evidence>
<evidence type="ECO:0000313" key="5">
    <source>
        <dbReference type="Proteomes" id="UP001527181"/>
    </source>
</evidence>
<accession>A0AAP7DIL4</accession>
<dbReference type="Proteomes" id="UP000552038">
    <property type="component" value="Unassembled WGS sequence"/>
</dbReference>
<proteinExistence type="predicted"/>
<keyword evidence="1" id="KW-1133">Transmembrane helix</keyword>
<keyword evidence="1" id="KW-0812">Transmembrane</keyword>
<keyword evidence="5" id="KW-1185">Reference proteome</keyword>
<evidence type="ECO:0000256" key="1">
    <source>
        <dbReference type="SAM" id="Phobius"/>
    </source>
</evidence>
<dbReference type="Proteomes" id="UP001527181">
    <property type="component" value="Unassembled WGS sequence"/>
</dbReference>
<feature type="transmembrane region" description="Helical" evidence="1">
    <location>
        <begin position="12"/>
        <end position="33"/>
    </location>
</feature>
<dbReference type="RefSeq" id="WP_163979378.1">
    <property type="nucleotide sequence ID" value="NZ_JABFOR010000009.1"/>
</dbReference>
<protein>
    <submittedName>
        <fullName evidence="3">Uncharacterized protein</fullName>
    </submittedName>
</protein>
<dbReference type="AlphaFoldDB" id="A0AAP7DIL4"/>
<evidence type="ECO:0000313" key="2">
    <source>
        <dbReference type="EMBL" id="MCY9764252.1"/>
    </source>
</evidence>
<gene>
    <name evidence="3" type="ORF">HMI46_09680</name>
    <name evidence="2" type="ORF">M5X12_27470</name>
</gene>
<reference evidence="2 5" key="2">
    <citation type="submission" date="2022-05" db="EMBL/GenBank/DDBJ databases">
        <title>Genome Sequencing of Bee-Associated Microbes.</title>
        <authorList>
            <person name="Dunlap C."/>
        </authorList>
    </citation>
    <scope>NUCLEOTIDE SEQUENCE [LARGE SCALE GENOMIC DNA]</scope>
    <source>
        <strain evidence="2 5">NRRL B-04010</strain>
    </source>
</reference>
<organism evidence="3 4">
    <name type="scientific">Paenibacillus alvei</name>
    <name type="common">Bacillus alvei</name>
    <dbReference type="NCBI Taxonomy" id="44250"/>
    <lineage>
        <taxon>Bacteria</taxon>
        <taxon>Bacillati</taxon>
        <taxon>Bacillota</taxon>
        <taxon>Bacilli</taxon>
        <taxon>Bacillales</taxon>
        <taxon>Paenibacillaceae</taxon>
        <taxon>Paenibacillus</taxon>
    </lineage>
</organism>
<dbReference type="EMBL" id="JAMDNP010000081">
    <property type="protein sequence ID" value="MCY9764252.1"/>
    <property type="molecule type" value="Genomic_DNA"/>
</dbReference>